<evidence type="ECO:0000313" key="2">
    <source>
        <dbReference type="Proteomes" id="UP000597507"/>
    </source>
</evidence>
<dbReference type="Pfam" id="PF17645">
    <property type="entry name" value="Amdase"/>
    <property type="match status" value="1"/>
</dbReference>
<dbReference type="PANTHER" id="PTHR40267">
    <property type="entry name" value="BLR3294 PROTEIN"/>
    <property type="match status" value="1"/>
</dbReference>
<accession>A0A8J3EC29</accession>
<dbReference type="EMBL" id="BMKS01000004">
    <property type="protein sequence ID" value="GGG29500.1"/>
    <property type="molecule type" value="Genomic_DNA"/>
</dbReference>
<dbReference type="GO" id="GO:0016853">
    <property type="term" value="F:isomerase activity"/>
    <property type="evidence" value="ECO:0007669"/>
    <property type="project" value="UniProtKB-KW"/>
</dbReference>
<dbReference type="AlphaFoldDB" id="A0A8J3EC29"/>
<comment type="caution">
    <text evidence="1">The sequence shown here is derived from an EMBL/GenBank/DDBJ whole genome shotgun (WGS) entry which is preliminary data.</text>
</comment>
<protein>
    <submittedName>
        <fullName evidence="1">Maleate cis-trans isomerase</fullName>
    </submittedName>
</protein>
<gene>
    <name evidence="1" type="ORF">GCM10010964_16700</name>
</gene>
<name>A0A8J3EC29_9PROT</name>
<evidence type="ECO:0000313" key="1">
    <source>
        <dbReference type="EMBL" id="GGG29500.1"/>
    </source>
</evidence>
<reference evidence="1 2" key="1">
    <citation type="journal article" date="2014" name="Int. J. Syst. Evol. Microbiol.">
        <title>Complete genome sequence of Corynebacterium casei LMG S-19264T (=DSM 44701T), isolated from a smear-ripened cheese.</title>
        <authorList>
            <consortium name="US DOE Joint Genome Institute (JGI-PGF)"/>
            <person name="Walter F."/>
            <person name="Albersmeier A."/>
            <person name="Kalinowski J."/>
            <person name="Ruckert C."/>
        </authorList>
    </citation>
    <scope>NUCLEOTIDE SEQUENCE [LARGE SCALE GENOMIC DNA]</scope>
    <source>
        <strain evidence="1 2">CGMCC 1.16330</strain>
    </source>
</reference>
<dbReference type="InterPro" id="IPR053714">
    <property type="entry name" value="Iso_Racemase_Enz_sf"/>
</dbReference>
<dbReference type="RefSeq" id="WP_188899557.1">
    <property type="nucleotide sequence ID" value="NZ_BMKS01000004.1"/>
</dbReference>
<dbReference type="Gene3D" id="3.40.50.12500">
    <property type="match status" value="1"/>
</dbReference>
<sequence>MDNKVRRIGILAPPGNVAMERELPLFLPPGVVMNHNRLSRPGNAISRESLLAMAESLDRAAYDLAQAHPEIIVYGCTSGSFLEGVGKEARLAERITRLTGIPAVTTSTAVVEALRAHGARRIFLVTPYPDAVNEHEIAFCRHHGFEVVALESFRCPVSEDIRAISSDQVAELALGNAEAIGNCDAIFISCTNLLTMDRIETIEARSGRPVVTSNQASLWAALARMGAPMRDVRAGSLFQRAAARAA</sequence>
<proteinExistence type="predicted"/>
<dbReference type="InterPro" id="IPR026286">
    <property type="entry name" value="MaiA/AMDase"/>
</dbReference>
<organism evidence="1 2">
    <name type="scientific">Caldovatus sediminis</name>
    <dbReference type="NCBI Taxonomy" id="2041189"/>
    <lineage>
        <taxon>Bacteria</taxon>
        <taxon>Pseudomonadati</taxon>
        <taxon>Pseudomonadota</taxon>
        <taxon>Alphaproteobacteria</taxon>
        <taxon>Acetobacterales</taxon>
        <taxon>Roseomonadaceae</taxon>
        <taxon>Caldovatus</taxon>
    </lineage>
</organism>
<keyword evidence="1" id="KW-0413">Isomerase</keyword>
<dbReference type="PIRSF" id="PIRSF015736">
    <property type="entry name" value="MI"/>
    <property type="match status" value="1"/>
</dbReference>
<keyword evidence="2" id="KW-1185">Reference proteome</keyword>
<dbReference type="Proteomes" id="UP000597507">
    <property type="component" value="Unassembled WGS sequence"/>
</dbReference>
<dbReference type="PANTHER" id="PTHR40267:SF1">
    <property type="entry name" value="BLR3294 PROTEIN"/>
    <property type="match status" value="1"/>
</dbReference>